<keyword evidence="7" id="KW-1185">Reference proteome</keyword>
<dbReference type="Gene3D" id="3.40.190.10">
    <property type="entry name" value="Periplasmic binding protein-like II"/>
    <property type="match status" value="2"/>
</dbReference>
<dbReference type="PROSITE" id="PS50931">
    <property type="entry name" value="HTH_LYSR"/>
    <property type="match status" value="1"/>
</dbReference>
<gene>
    <name evidence="6" type="ORF">B4915_12075</name>
</gene>
<evidence type="ECO:0000313" key="7">
    <source>
        <dbReference type="Proteomes" id="UP000238650"/>
    </source>
</evidence>
<keyword evidence="3" id="KW-0238">DNA-binding</keyword>
<dbReference type="InterPro" id="IPR036388">
    <property type="entry name" value="WH-like_DNA-bd_sf"/>
</dbReference>
<dbReference type="InterPro" id="IPR000847">
    <property type="entry name" value="LysR_HTH_N"/>
</dbReference>
<dbReference type="Pfam" id="PF00126">
    <property type="entry name" value="HTH_1"/>
    <property type="match status" value="1"/>
</dbReference>
<comment type="caution">
    <text evidence="6">The sequence shown here is derived from an EMBL/GenBank/DDBJ whole genome shotgun (WGS) entry which is preliminary data.</text>
</comment>
<dbReference type="SUPFAM" id="SSF46785">
    <property type="entry name" value="Winged helix' DNA-binding domain"/>
    <property type="match status" value="1"/>
</dbReference>
<evidence type="ECO:0000259" key="5">
    <source>
        <dbReference type="PROSITE" id="PS50931"/>
    </source>
</evidence>
<dbReference type="GO" id="GO:0003677">
    <property type="term" value="F:DNA binding"/>
    <property type="evidence" value="ECO:0007669"/>
    <property type="project" value="UniProtKB-KW"/>
</dbReference>
<evidence type="ECO:0000313" key="6">
    <source>
        <dbReference type="EMBL" id="PRI10384.1"/>
    </source>
</evidence>
<evidence type="ECO:0000256" key="2">
    <source>
        <dbReference type="ARBA" id="ARBA00023015"/>
    </source>
</evidence>
<dbReference type="Gene3D" id="1.10.10.10">
    <property type="entry name" value="Winged helix-like DNA-binding domain superfamily/Winged helix DNA-binding domain"/>
    <property type="match status" value="1"/>
</dbReference>
<dbReference type="EMBL" id="MWZD01000020">
    <property type="protein sequence ID" value="PRI10384.1"/>
    <property type="molecule type" value="Genomic_DNA"/>
</dbReference>
<dbReference type="Proteomes" id="UP000238650">
    <property type="component" value="Unassembled WGS sequence"/>
</dbReference>
<evidence type="ECO:0000256" key="4">
    <source>
        <dbReference type="ARBA" id="ARBA00023163"/>
    </source>
</evidence>
<keyword evidence="4" id="KW-0804">Transcription</keyword>
<accession>A0A2S9QLC3</accession>
<dbReference type="InterPro" id="IPR036390">
    <property type="entry name" value="WH_DNA-bd_sf"/>
</dbReference>
<dbReference type="GO" id="GO:0032993">
    <property type="term" value="C:protein-DNA complex"/>
    <property type="evidence" value="ECO:0007669"/>
    <property type="project" value="TreeGrafter"/>
</dbReference>
<organism evidence="6 7">
    <name type="scientific">Leucobacter massiliensis</name>
    <dbReference type="NCBI Taxonomy" id="1686285"/>
    <lineage>
        <taxon>Bacteria</taxon>
        <taxon>Bacillati</taxon>
        <taxon>Actinomycetota</taxon>
        <taxon>Actinomycetes</taxon>
        <taxon>Micrococcales</taxon>
        <taxon>Microbacteriaceae</taxon>
        <taxon>Leucobacter</taxon>
    </lineage>
</organism>
<protein>
    <recommendedName>
        <fullName evidence="5">HTH lysR-type domain-containing protein</fullName>
    </recommendedName>
</protein>
<dbReference type="PANTHER" id="PTHR30346:SF0">
    <property type="entry name" value="HCA OPERON TRANSCRIPTIONAL ACTIVATOR HCAR"/>
    <property type="match status" value="1"/>
</dbReference>
<dbReference type="OrthoDB" id="3461141at2"/>
<sequence length="311" mass="33900">METRMQAQCTLKQLEYFVAAAESGTIRAAAERCHVSPVGLGVALTELERALGAQLLHRRRAKGVALTPEGRVVLPIARAITVQATELQLKLDARSEAVTGTLHLGCLTGIASMLMPDVCDTFAKQHPSLSIDFREGDQASLHAALEDGELEVAFLYERELPESLDWIRVIEMRPYVIVAADHPLARRSSVELRELAQDPLIRLSIPPLADPASWTRSMDAAPQAAYTVSSVELMRTLVGRGLGYAVLGQRSPVSVTVEGRPIRELEIADDIPAVRVVLAFARGMRLPPRARALAEFVRAEHPDAAREPSLA</sequence>
<reference evidence="6 7" key="1">
    <citation type="journal article" date="2017" name="New Microbes New Infect">
        <title>Genome sequence of 'Leucobacter massiliensis' sp. nov. isolated from human pharynx after travel to the 2014 Hajj.</title>
        <authorList>
            <person name="Leangapichart T."/>
            <person name="Gautret P."/>
            <person name="Nguyen T.T."/>
            <person name="Armstrong N."/>
            <person name="Rolain J.M."/>
        </authorList>
    </citation>
    <scope>NUCLEOTIDE SEQUENCE [LARGE SCALE GENOMIC DNA]</scope>
    <source>
        <strain evidence="6 7">122RC15</strain>
    </source>
</reference>
<keyword evidence="2" id="KW-0805">Transcription regulation</keyword>
<dbReference type="GO" id="GO:0003700">
    <property type="term" value="F:DNA-binding transcription factor activity"/>
    <property type="evidence" value="ECO:0007669"/>
    <property type="project" value="InterPro"/>
</dbReference>
<dbReference type="PANTHER" id="PTHR30346">
    <property type="entry name" value="TRANSCRIPTIONAL DUAL REGULATOR HCAR-RELATED"/>
    <property type="match status" value="1"/>
</dbReference>
<feature type="domain" description="HTH lysR-type" evidence="5">
    <location>
        <begin position="10"/>
        <end position="67"/>
    </location>
</feature>
<dbReference type="SUPFAM" id="SSF53850">
    <property type="entry name" value="Periplasmic binding protein-like II"/>
    <property type="match status" value="1"/>
</dbReference>
<evidence type="ECO:0000256" key="3">
    <source>
        <dbReference type="ARBA" id="ARBA00023125"/>
    </source>
</evidence>
<dbReference type="AlphaFoldDB" id="A0A2S9QLC3"/>
<proteinExistence type="inferred from homology"/>
<dbReference type="Pfam" id="PF03466">
    <property type="entry name" value="LysR_substrate"/>
    <property type="match status" value="1"/>
</dbReference>
<evidence type="ECO:0000256" key="1">
    <source>
        <dbReference type="ARBA" id="ARBA00009437"/>
    </source>
</evidence>
<dbReference type="InterPro" id="IPR005119">
    <property type="entry name" value="LysR_subst-bd"/>
</dbReference>
<comment type="similarity">
    <text evidence="1">Belongs to the LysR transcriptional regulatory family.</text>
</comment>
<name>A0A2S9QLC3_9MICO</name>